<dbReference type="InterPro" id="IPR026928">
    <property type="entry name" value="FAX/IsoI-like"/>
</dbReference>
<dbReference type="OrthoDB" id="5809458at2759"/>
<dbReference type="GO" id="GO:0005737">
    <property type="term" value="C:cytoplasm"/>
    <property type="evidence" value="ECO:0007669"/>
    <property type="project" value="TreeGrafter"/>
</dbReference>
<accession>A0A8K0P052</accession>
<dbReference type="PANTHER" id="PTHR12289:SF41">
    <property type="entry name" value="FAILED AXON CONNECTIONS-RELATED"/>
    <property type="match status" value="1"/>
</dbReference>
<dbReference type="InterPro" id="IPR050931">
    <property type="entry name" value="Mito_Protein_Transport_Metaxin"/>
</dbReference>
<reference evidence="5" key="2">
    <citation type="submission" date="2017-10" db="EMBL/GenBank/DDBJ databases">
        <title>Ladona fulva Genome sequencing and assembly.</title>
        <authorList>
            <person name="Murali S."/>
            <person name="Richards S."/>
            <person name="Bandaranaike D."/>
            <person name="Bellair M."/>
            <person name="Blankenburg K."/>
            <person name="Chao H."/>
            <person name="Dinh H."/>
            <person name="Doddapaneni H."/>
            <person name="Dugan-Rocha S."/>
            <person name="Elkadiri S."/>
            <person name="Gnanaolivu R."/>
            <person name="Hernandez B."/>
            <person name="Skinner E."/>
            <person name="Javaid M."/>
            <person name="Lee S."/>
            <person name="Li M."/>
            <person name="Ming W."/>
            <person name="Munidasa M."/>
            <person name="Muniz J."/>
            <person name="Nguyen L."/>
            <person name="Hughes D."/>
            <person name="Osuji N."/>
            <person name="Pu L.-L."/>
            <person name="Puazo M."/>
            <person name="Qu C."/>
            <person name="Quiroz J."/>
            <person name="Raj R."/>
            <person name="Weissenberger G."/>
            <person name="Xin Y."/>
            <person name="Zou X."/>
            <person name="Han Y."/>
            <person name="Worley K."/>
            <person name="Muzny D."/>
            <person name="Gibbs R."/>
        </authorList>
    </citation>
    <scope>NUCLEOTIDE SEQUENCE</scope>
    <source>
        <strain evidence="5">Sampled in the wild</strain>
    </source>
</reference>
<dbReference type="SUPFAM" id="SSF47616">
    <property type="entry name" value="GST C-terminal domain-like"/>
    <property type="match status" value="1"/>
</dbReference>
<dbReference type="InterPro" id="IPR012336">
    <property type="entry name" value="Thioredoxin-like_fold"/>
</dbReference>
<dbReference type="Gene3D" id="1.20.1050.10">
    <property type="match status" value="1"/>
</dbReference>
<dbReference type="PANTHER" id="PTHR12289">
    <property type="entry name" value="METAXIN RELATED"/>
    <property type="match status" value="1"/>
</dbReference>
<dbReference type="InterPro" id="IPR036282">
    <property type="entry name" value="Glutathione-S-Trfase_C_sf"/>
</dbReference>
<name>A0A8K0P052_LADFU</name>
<organism evidence="5 6">
    <name type="scientific">Ladona fulva</name>
    <name type="common">Scarce chaser dragonfly</name>
    <name type="synonym">Libellula fulva</name>
    <dbReference type="NCBI Taxonomy" id="123851"/>
    <lineage>
        <taxon>Eukaryota</taxon>
        <taxon>Metazoa</taxon>
        <taxon>Ecdysozoa</taxon>
        <taxon>Arthropoda</taxon>
        <taxon>Hexapoda</taxon>
        <taxon>Insecta</taxon>
        <taxon>Pterygota</taxon>
        <taxon>Palaeoptera</taxon>
        <taxon>Odonata</taxon>
        <taxon>Epiprocta</taxon>
        <taxon>Anisoptera</taxon>
        <taxon>Libelluloidea</taxon>
        <taxon>Libellulidae</taxon>
        <taxon>Ladona</taxon>
    </lineage>
</organism>
<feature type="domain" description="Metaxin glutathione S-transferase" evidence="3">
    <location>
        <begin position="130"/>
        <end position="195"/>
    </location>
</feature>
<dbReference type="CDD" id="cd03193">
    <property type="entry name" value="GST_C_Metaxin"/>
    <property type="match status" value="1"/>
</dbReference>
<dbReference type="AlphaFoldDB" id="A0A8K0P052"/>
<evidence type="ECO:0000259" key="4">
    <source>
        <dbReference type="Pfam" id="PF17172"/>
    </source>
</evidence>
<gene>
    <name evidence="5" type="ORF">J437_LFUL002748</name>
</gene>
<evidence type="ECO:0000313" key="5">
    <source>
        <dbReference type="EMBL" id="KAG8226309.1"/>
    </source>
</evidence>
<evidence type="ECO:0000256" key="2">
    <source>
        <dbReference type="SAM" id="MobiDB-lite"/>
    </source>
</evidence>
<comment type="similarity">
    <text evidence="1">Belongs to the FAX family.</text>
</comment>
<reference evidence="5" key="1">
    <citation type="submission" date="2013-04" db="EMBL/GenBank/DDBJ databases">
        <authorList>
            <person name="Qu J."/>
            <person name="Murali S.C."/>
            <person name="Bandaranaike D."/>
            <person name="Bellair M."/>
            <person name="Blankenburg K."/>
            <person name="Chao H."/>
            <person name="Dinh H."/>
            <person name="Doddapaneni H."/>
            <person name="Downs B."/>
            <person name="Dugan-Rocha S."/>
            <person name="Elkadiri S."/>
            <person name="Gnanaolivu R.D."/>
            <person name="Hernandez B."/>
            <person name="Javaid M."/>
            <person name="Jayaseelan J.C."/>
            <person name="Lee S."/>
            <person name="Li M."/>
            <person name="Ming W."/>
            <person name="Munidasa M."/>
            <person name="Muniz J."/>
            <person name="Nguyen L."/>
            <person name="Ongeri F."/>
            <person name="Osuji N."/>
            <person name="Pu L.-L."/>
            <person name="Puazo M."/>
            <person name="Qu C."/>
            <person name="Quiroz J."/>
            <person name="Raj R."/>
            <person name="Weissenberger G."/>
            <person name="Xin Y."/>
            <person name="Zou X."/>
            <person name="Han Y."/>
            <person name="Richards S."/>
            <person name="Worley K."/>
            <person name="Muzny D."/>
            <person name="Gibbs R."/>
        </authorList>
    </citation>
    <scope>NUCLEOTIDE SEQUENCE</scope>
    <source>
        <strain evidence="5">Sampled in the wild</strain>
    </source>
</reference>
<evidence type="ECO:0000256" key="1">
    <source>
        <dbReference type="ARBA" id="ARBA00006475"/>
    </source>
</evidence>
<feature type="domain" description="Thioredoxin-like fold" evidence="4">
    <location>
        <begin position="4"/>
        <end position="70"/>
    </location>
</feature>
<dbReference type="SFLD" id="SFLDG01180">
    <property type="entry name" value="SUF1"/>
    <property type="match status" value="1"/>
</dbReference>
<evidence type="ECO:0000259" key="3">
    <source>
        <dbReference type="Pfam" id="PF17171"/>
    </source>
</evidence>
<dbReference type="Pfam" id="PF17171">
    <property type="entry name" value="GST_C_6"/>
    <property type="match status" value="1"/>
</dbReference>
<dbReference type="SFLD" id="SFLDS00019">
    <property type="entry name" value="Glutathione_Transferase_(cytos"/>
    <property type="match status" value="1"/>
</dbReference>
<dbReference type="Proteomes" id="UP000792457">
    <property type="component" value="Unassembled WGS sequence"/>
</dbReference>
<dbReference type="SFLD" id="SFLDG01200">
    <property type="entry name" value="SUF1.1"/>
    <property type="match status" value="1"/>
</dbReference>
<keyword evidence="6" id="KW-1185">Reference proteome</keyword>
<protein>
    <recommendedName>
        <fullName evidence="7">Failed axon connections protein</fullName>
    </recommendedName>
</protein>
<feature type="region of interest" description="Disordered" evidence="2">
    <location>
        <begin position="212"/>
        <end position="278"/>
    </location>
</feature>
<evidence type="ECO:0000313" key="6">
    <source>
        <dbReference type="Proteomes" id="UP000792457"/>
    </source>
</evidence>
<evidence type="ECO:0008006" key="7">
    <source>
        <dbReference type="Google" id="ProtNLM"/>
    </source>
</evidence>
<dbReference type="EMBL" id="KZ308274">
    <property type="protein sequence ID" value="KAG8226309.1"/>
    <property type="molecule type" value="Genomic_DNA"/>
</dbReference>
<comment type="caution">
    <text evidence="5">The sequence shown here is derived from an EMBL/GenBank/DDBJ whole genome shotgun (WGS) entry which is preliminary data.</text>
</comment>
<feature type="compositionally biased region" description="Basic and acidic residues" evidence="2">
    <location>
        <begin position="217"/>
        <end position="278"/>
    </location>
</feature>
<dbReference type="InterPro" id="IPR040079">
    <property type="entry name" value="Glutathione_S-Trfase"/>
</dbReference>
<proteinExistence type="inferred from homology"/>
<dbReference type="InterPro" id="IPR033468">
    <property type="entry name" value="Metaxin_GST"/>
</dbReference>
<sequence>MKLRSKKGQLPFIELNGEEIADSTIILKELAQRFDKDLDAGLNNYHKSISHALISMIENSLVMVVLWWRSKNTDSVLKGYKMNLQHGYGTKIPQVILNFLFKFAFSRKGAKKVKAHGIGVHKPEEIMDMGKRDLKVLSDVLADKPFCFGDEPTVLDVVAFANLAQIYFFDKEQEFVLRDYMQENCANLVGLVNRMKERCYPDWEDMCKTLDLNSHLPKPEPQEKAADGKGKEEEKKDEKEGDKETEKDIEKEKEKGENEKDAEKEVEENKQKEEKETK</sequence>
<dbReference type="Pfam" id="PF17172">
    <property type="entry name" value="GST_N_4"/>
    <property type="match status" value="1"/>
</dbReference>